<keyword evidence="3" id="KW-0378">Hydrolase</keyword>
<dbReference type="SUPFAM" id="SSF50156">
    <property type="entry name" value="PDZ domain-like"/>
    <property type="match status" value="1"/>
</dbReference>
<protein>
    <submittedName>
        <fullName evidence="7">Serine protease</fullName>
    </submittedName>
</protein>
<dbReference type="RefSeq" id="WP_116756333.1">
    <property type="nucleotide sequence ID" value="NZ_JBHUEX010000001.1"/>
</dbReference>
<dbReference type="PRINTS" id="PR00834">
    <property type="entry name" value="PROTEASES2C"/>
</dbReference>
<keyword evidence="8" id="KW-1185">Reference proteome</keyword>
<dbReference type="InterPro" id="IPR036034">
    <property type="entry name" value="PDZ_sf"/>
</dbReference>
<keyword evidence="2 7" id="KW-0645">Protease</keyword>
<feature type="region of interest" description="Disordered" evidence="4">
    <location>
        <begin position="318"/>
        <end position="363"/>
    </location>
</feature>
<dbReference type="GO" id="GO:0006508">
    <property type="term" value="P:proteolysis"/>
    <property type="evidence" value="ECO:0007669"/>
    <property type="project" value="UniProtKB-KW"/>
</dbReference>
<comment type="caution">
    <text evidence="7">The sequence shown here is derived from an EMBL/GenBank/DDBJ whole genome shotgun (WGS) entry which is preliminary data.</text>
</comment>
<dbReference type="InterPro" id="IPR001478">
    <property type="entry name" value="PDZ"/>
</dbReference>
<evidence type="ECO:0000259" key="6">
    <source>
        <dbReference type="PROSITE" id="PS50106"/>
    </source>
</evidence>
<dbReference type="Pfam" id="PF13365">
    <property type="entry name" value="Trypsin_2"/>
    <property type="match status" value="1"/>
</dbReference>
<dbReference type="InterPro" id="IPR001940">
    <property type="entry name" value="Peptidase_S1C"/>
</dbReference>
<dbReference type="InterPro" id="IPR051201">
    <property type="entry name" value="Chloro_Bact_Ser_Proteases"/>
</dbReference>
<dbReference type="InterPro" id="IPR043504">
    <property type="entry name" value="Peptidase_S1_PA_chymotrypsin"/>
</dbReference>
<evidence type="ECO:0000313" key="7">
    <source>
        <dbReference type="EMBL" id="PVZ93819.1"/>
    </source>
</evidence>
<accession>A0A2V1HRU0</accession>
<proteinExistence type="inferred from homology"/>
<evidence type="ECO:0000313" key="8">
    <source>
        <dbReference type="Proteomes" id="UP000244893"/>
    </source>
</evidence>
<dbReference type="SUPFAM" id="SSF50494">
    <property type="entry name" value="Trypsin-like serine proteases"/>
    <property type="match status" value="1"/>
</dbReference>
<dbReference type="OrthoDB" id="9758917at2"/>
<feature type="compositionally biased region" description="Low complexity" evidence="4">
    <location>
        <begin position="28"/>
        <end position="72"/>
    </location>
</feature>
<dbReference type="PROSITE" id="PS50106">
    <property type="entry name" value="PDZ"/>
    <property type="match status" value="1"/>
</dbReference>
<dbReference type="PANTHER" id="PTHR43343:SF3">
    <property type="entry name" value="PROTEASE DO-LIKE 8, CHLOROPLASTIC"/>
    <property type="match status" value="1"/>
</dbReference>
<keyword evidence="5" id="KW-0812">Transmembrane</keyword>
<evidence type="ECO:0000256" key="4">
    <source>
        <dbReference type="SAM" id="MobiDB-lite"/>
    </source>
</evidence>
<feature type="transmembrane region" description="Helical" evidence="5">
    <location>
        <begin position="130"/>
        <end position="156"/>
    </location>
</feature>
<evidence type="ECO:0000256" key="1">
    <source>
        <dbReference type="ARBA" id="ARBA00010541"/>
    </source>
</evidence>
<comment type="similarity">
    <text evidence="1">Belongs to the peptidase S1C family.</text>
</comment>
<dbReference type="SMART" id="SM00228">
    <property type="entry name" value="PDZ"/>
    <property type="match status" value="1"/>
</dbReference>
<dbReference type="Gene3D" id="2.30.42.10">
    <property type="match status" value="1"/>
</dbReference>
<dbReference type="PANTHER" id="PTHR43343">
    <property type="entry name" value="PEPTIDASE S12"/>
    <property type="match status" value="1"/>
</dbReference>
<dbReference type="Proteomes" id="UP000244893">
    <property type="component" value="Unassembled WGS sequence"/>
</dbReference>
<name>A0A2V1HRU0_9MICO</name>
<keyword evidence="5" id="KW-0472">Membrane</keyword>
<evidence type="ECO:0000256" key="3">
    <source>
        <dbReference type="ARBA" id="ARBA00022801"/>
    </source>
</evidence>
<dbReference type="Pfam" id="PF13180">
    <property type="entry name" value="PDZ_2"/>
    <property type="match status" value="1"/>
</dbReference>
<evidence type="ECO:0000256" key="5">
    <source>
        <dbReference type="SAM" id="Phobius"/>
    </source>
</evidence>
<reference evidence="7 8" key="1">
    <citation type="submission" date="2018-05" db="EMBL/GenBank/DDBJ databases">
        <title>Amnibacterium sp. M8JJ-5, whole genome shotgun sequence.</title>
        <authorList>
            <person name="Tuo L."/>
        </authorList>
    </citation>
    <scope>NUCLEOTIDE SEQUENCE [LARGE SCALE GENOMIC DNA]</scope>
    <source>
        <strain evidence="7 8">M8JJ-5</strain>
    </source>
</reference>
<dbReference type="EMBL" id="QEOP01000002">
    <property type="protein sequence ID" value="PVZ93819.1"/>
    <property type="molecule type" value="Genomic_DNA"/>
</dbReference>
<dbReference type="AlphaFoldDB" id="A0A2V1HRU0"/>
<sequence length="531" mass="51444">MTENPQIPEGDAVPSTTPAGEAVPAEGTPTTASAHTAPSAETTPSNDATPVTPAAPAAPAAESPAAPAAATTPVAAHSAAPAQPGAYAAAPAQPAASIYDIPPAAQAGDGSAFGPAATKTKAPRTARRGIAVPVIAALAVGAILGGASGAGIASLIGSGNTRVVTQTGTGTNVTVNRTDDATTVTAVAAKASASVVTISVSGGQSAGTGSGIVLTDDGYILTNTHVVTLDGSVADAAVTVQTADGKIYDATIVGTDPVVDLAVIKLTDASGLTPMDFADSDNLNVGDTAVAIGAPLGLSGTVTDGIVSALGRSITVASSAVPDTQDGEDGTDQGDGSNPYDFWNFDIPGQDESQQQQTQSTGSISVPVIQTDAAINPGNSGGALLNSSGELIGVNVAIASAGSSSSSQSGSIGVGFAIPSNLAKRVADEIIADGVATHGLLGASVADSTSADETAKVAGAYIDEVVSGGAAEQAGLKSGDIITQFNGVTVGSSTDLTAQVRYLAAGAKADLQYVRGGKTYEATVTLGTLSL</sequence>
<feature type="region of interest" description="Disordered" evidence="4">
    <location>
        <begin position="1"/>
        <end position="72"/>
    </location>
</feature>
<dbReference type="InterPro" id="IPR009003">
    <property type="entry name" value="Peptidase_S1_PA"/>
</dbReference>
<dbReference type="GO" id="GO:0004252">
    <property type="term" value="F:serine-type endopeptidase activity"/>
    <property type="evidence" value="ECO:0007669"/>
    <property type="project" value="InterPro"/>
</dbReference>
<feature type="domain" description="PDZ" evidence="6">
    <location>
        <begin position="439"/>
        <end position="517"/>
    </location>
</feature>
<gene>
    <name evidence="7" type="ORF">DDQ50_08505</name>
</gene>
<organism evidence="7 8">
    <name type="scientific">Amnibacterium flavum</name>
    <dbReference type="NCBI Taxonomy" id="2173173"/>
    <lineage>
        <taxon>Bacteria</taxon>
        <taxon>Bacillati</taxon>
        <taxon>Actinomycetota</taxon>
        <taxon>Actinomycetes</taxon>
        <taxon>Micrococcales</taxon>
        <taxon>Microbacteriaceae</taxon>
        <taxon>Amnibacterium</taxon>
    </lineage>
</organism>
<evidence type="ECO:0000256" key="2">
    <source>
        <dbReference type="ARBA" id="ARBA00022670"/>
    </source>
</evidence>
<dbReference type="Gene3D" id="2.40.10.10">
    <property type="entry name" value="Trypsin-like serine proteases"/>
    <property type="match status" value="2"/>
</dbReference>
<keyword evidence="5" id="KW-1133">Transmembrane helix</keyword>